<reference evidence="2 3" key="1">
    <citation type="submission" date="2020-08" db="EMBL/GenBank/DDBJ databases">
        <title>Pseudomonas sp. nov.</title>
        <authorList>
            <person name="Gieschler S."/>
            <person name="Fiedler G."/>
            <person name="Brinks E."/>
            <person name="Boehnlein C."/>
            <person name="Franz C.M.A.P."/>
            <person name="Kabisch J."/>
        </authorList>
    </citation>
    <scope>NUCLEOTIDE SEQUENCE [LARGE SCALE GENOMIC DNA]</scope>
    <source>
        <strain evidence="2 3">MBT-1</strain>
    </source>
</reference>
<keyword evidence="3" id="KW-1185">Reference proteome</keyword>
<feature type="signal peptide" evidence="1">
    <location>
        <begin position="1"/>
        <end position="21"/>
    </location>
</feature>
<gene>
    <name evidence="2" type="ORF">H7995_27750</name>
</gene>
<evidence type="ECO:0000313" key="3">
    <source>
        <dbReference type="Proteomes" id="UP000526003"/>
    </source>
</evidence>
<dbReference type="RefSeq" id="WP_057978926.1">
    <property type="nucleotide sequence ID" value="NZ_JACMYG010000061.1"/>
</dbReference>
<protein>
    <submittedName>
        <fullName evidence="2">Transporter</fullName>
    </submittedName>
</protein>
<keyword evidence="1" id="KW-0732">Signal</keyword>
<dbReference type="EMBL" id="JACMYG010000061">
    <property type="protein sequence ID" value="MBC2693573.1"/>
    <property type="molecule type" value="Genomic_DNA"/>
</dbReference>
<evidence type="ECO:0000256" key="1">
    <source>
        <dbReference type="SAM" id="SignalP"/>
    </source>
</evidence>
<dbReference type="AlphaFoldDB" id="A0A7X1GKD7"/>
<sequence length="297" mass="31966">MKAVLKTGLATFCLTAGTAWSAPITFNTALPVREGGYVLREQFVFMKSADDPTPAGRDMEASALVSVLGYGVTRDFALFGMLPWFDKRLDMSKGGQDLTRQKSGVGDLTVFGRYTAYEFNAQGKTFRIAPFLGVKAPTGEDNARDGVGRLPPPVQLGSGSWDVLGGAVLTYQTLDFEIDSQVSYKANTDANGFQAGNVASLDTSFQYRLWPRSLGAGVPAFLYGVLEANLVHSARDRSGGADDPNSGGTTLFITPGLQYVTQKWIVEAGIQIPASQHLNGTALKNDYVFTTGFRVNF</sequence>
<dbReference type="InterPro" id="IPR025737">
    <property type="entry name" value="FApF"/>
</dbReference>
<evidence type="ECO:0000313" key="2">
    <source>
        <dbReference type="EMBL" id="MBC2693573.1"/>
    </source>
</evidence>
<organism evidence="2 3">
    <name type="scientific">Pseudomonas kielensis</name>
    <dbReference type="NCBI Taxonomy" id="2762577"/>
    <lineage>
        <taxon>Bacteria</taxon>
        <taxon>Pseudomonadati</taxon>
        <taxon>Pseudomonadota</taxon>
        <taxon>Gammaproteobacteria</taxon>
        <taxon>Pseudomonadales</taxon>
        <taxon>Pseudomonadaceae</taxon>
        <taxon>Pseudomonas</taxon>
    </lineage>
</organism>
<proteinExistence type="predicted"/>
<feature type="chain" id="PRO_5031514635" evidence="1">
    <location>
        <begin position="22"/>
        <end position="297"/>
    </location>
</feature>
<dbReference type="Proteomes" id="UP000526003">
    <property type="component" value="Unassembled WGS sequence"/>
</dbReference>
<accession>A0A7X1GKD7</accession>
<comment type="caution">
    <text evidence="2">The sequence shown here is derived from an EMBL/GenBank/DDBJ whole genome shotgun (WGS) entry which is preliminary data.</text>
</comment>
<dbReference type="Pfam" id="PF13557">
    <property type="entry name" value="Phenol_MetA_deg"/>
    <property type="match status" value="1"/>
</dbReference>
<name>A0A7X1GKD7_9PSED</name>